<dbReference type="OrthoDB" id="8898037at2"/>
<keyword evidence="4" id="KW-1185">Reference proteome</keyword>
<dbReference type="Gene3D" id="3.30.450.40">
    <property type="match status" value="1"/>
</dbReference>
<protein>
    <recommendedName>
        <fullName evidence="2">GAF domain-containing protein</fullName>
    </recommendedName>
</protein>
<gene>
    <name evidence="3" type="ORF">THSYN_26295</name>
</gene>
<reference evidence="3 4" key="1">
    <citation type="submission" date="2017-03" db="EMBL/GenBank/DDBJ databases">
        <title>Complete genome sequence of Candidatus 'Thiodictyon syntrophicum' sp. nov. strain Cad16T, a photolithoautotroph purple sulfur bacterium isolated from an alpine meromictic lake.</title>
        <authorList>
            <person name="Luedin S.M."/>
            <person name="Pothier J.F."/>
            <person name="Danza F."/>
            <person name="Storelli N."/>
            <person name="Wittwer M."/>
            <person name="Tonolla M."/>
        </authorList>
    </citation>
    <scope>NUCLEOTIDE SEQUENCE [LARGE SCALE GENOMIC DNA]</scope>
    <source>
        <strain evidence="3 4">Cad16T</strain>
    </source>
</reference>
<feature type="domain" description="GAF" evidence="2">
    <location>
        <begin position="29"/>
        <end position="177"/>
    </location>
</feature>
<dbReference type="Proteomes" id="UP000232638">
    <property type="component" value="Chromosome"/>
</dbReference>
<sequence length="324" mass="34784">MSTAKQNNVPGTELLELQYIAHIVSRGDDAESRIQDILRYLDERGGLMRGRVMLADPAASEIYIRYAHGLTAAELEEGRYAIGEGVCGRVFAAGEPVLAASLDAAPTDAATDTLPPEQIAFIVVPIVRDYLPIGVLAAQRRPSHKRSAACDLALLEVVASLITEVLSTDGQAPAWVPQVWIEPHSRRAPAGTEARCAGAGDPDSAARDLMLRMALQRHAEGRLHLAADLYLKLAEQHFGTEQTLLAKSKLLEIACYYEAKGNPRLAADVVDRLRRALGTGVSDDGAPPAPAQRPQPWGDGHSWSTEWDSFGGSEGSGGIGVRIR</sequence>
<proteinExistence type="predicted"/>
<dbReference type="RefSeq" id="WP_100921767.1">
    <property type="nucleotide sequence ID" value="NZ_CP020370.1"/>
</dbReference>
<feature type="compositionally biased region" description="Gly residues" evidence="1">
    <location>
        <begin position="312"/>
        <end position="324"/>
    </location>
</feature>
<name>A0A2K8UF49_9GAMM</name>
<dbReference type="SUPFAM" id="SSF55781">
    <property type="entry name" value="GAF domain-like"/>
    <property type="match status" value="1"/>
</dbReference>
<accession>A0A2K8UF49</accession>
<dbReference type="SMART" id="SM00065">
    <property type="entry name" value="GAF"/>
    <property type="match status" value="1"/>
</dbReference>
<dbReference type="Pfam" id="PF01590">
    <property type="entry name" value="GAF"/>
    <property type="match status" value="1"/>
</dbReference>
<dbReference type="KEGG" id="tsy:THSYN_26295"/>
<evidence type="ECO:0000313" key="4">
    <source>
        <dbReference type="Proteomes" id="UP000232638"/>
    </source>
</evidence>
<feature type="region of interest" description="Disordered" evidence="1">
    <location>
        <begin position="279"/>
        <end position="324"/>
    </location>
</feature>
<organism evidence="3 4">
    <name type="scientific">Candidatus Thiodictyon syntrophicum</name>
    <dbReference type="NCBI Taxonomy" id="1166950"/>
    <lineage>
        <taxon>Bacteria</taxon>
        <taxon>Pseudomonadati</taxon>
        <taxon>Pseudomonadota</taxon>
        <taxon>Gammaproteobacteria</taxon>
        <taxon>Chromatiales</taxon>
        <taxon>Chromatiaceae</taxon>
        <taxon>Thiodictyon</taxon>
    </lineage>
</organism>
<dbReference type="InterPro" id="IPR029016">
    <property type="entry name" value="GAF-like_dom_sf"/>
</dbReference>
<dbReference type="InterPro" id="IPR003018">
    <property type="entry name" value="GAF"/>
</dbReference>
<evidence type="ECO:0000313" key="3">
    <source>
        <dbReference type="EMBL" id="AUB84099.1"/>
    </source>
</evidence>
<dbReference type="AlphaFoldDB" id="A0A2K8UF49"/>
<dbReference type="EMBL" id="CP020370">
    <property type="protein sequence ID" value="AUB84099.1"/>
    <property type="molecule type" value="Genomic_DNA"/>
</dbReference>
<evidence type="ECO:0000256" key="1">
    <source>
        <dbReference type="SAM" id="MobiDB-lite"/>
    </source>
</evidence>
<evidence type="ECO:0000259" key="2">
    <source>
        <dbReference type="SMART" id="SM00065"/>
    </source>
</evidence>